<comment type="similarity">
    <text evidence="2">Belongs to the isochorismate synthase family.</text>
</comment>
<feature type="domain" description="Chorismate-utilising enzyme C-terminal" evidence="6">
    <location>
        <begin position="205"/>
        <end position="465"/>
    </location>
</feature>
<comment type="catalytic activity">
    <reaction evidence="1">
        <text>chorismate = isochorismate</text>
        <dbReference type="Rhea" id="RHEA:18985"/>
        <dbReference type="ChEBI" id="CHEBI:29748"/>
        <dbReference type="ChEBI" id="CHEBI:29780"/>
        <dbReference type="EC" id="5.4.4.2"/>
    </reaction>
</comment>
<dbReference type="NCBIfam" id="TIGR00543">
    <property type="entry name" value="isochor_syn"/>
    <property type="match status" value="1"/>
</dbReference>
<dbReference type="InterPro" id="IPR015890">
    <property type="entry name" value="Chorismate_C"/>
</dbReference>
<dbReference type="InterPro" id="IPR004561">
    <property type="entry name" value="IsoChor_synthase"/>
</dbReference>
<dbReference type="EMBL" id="JABVCQ010000005">
    <property type="protein sequence ID" value="MBB1125209.1"/>
    <property type="molecule type" value="Genomic_DNA"/>
</dbReference>
<dbReference type="GO" id="GO:0008909">
    <property type="term" value="F:isochorismate synthase activity"/>
    <property type="evidence" value="ECO:0007669"/>
    <property type="project" value="UniProtKB-EC"/>
</dbReference>
<gene>
    <name evidence="7" type="ORF">HUK38_03060</name>
</gene>
<evidence type="ECO:0000256" key="4">
    <source>
        <dbReference type="ARBA" id="ARBA00023235"/>
    </source>
</evidence>
<evidence type="ECO:0000256" key="5">
    <source>
        <dbReference type="ARBA" id="ARBA00041564"/>
    </source>
</evidence>
<protein>
    <recommendedName>
        <fullName evidence="3">isochorismate synthase</fullName>
        <ecNumber evidence="3">5.4.4.2</ecNumber>
    </recommendedName>
    <alternativeName>
        <fullName evidence="5">Isochorismate mutase</fullName>
    </alternativeName>
</protein>
<reference evidence="7 8" key="1">
    <citation type="journal article" date="2020" name="Arch. Microbiol.">
        <title>The genome sequence of the giant phototrophic gammaproteobacterium Thiospirillum jenense gives insight into its physiological properties and phylogenetic relationships.</title>
        <authorList>
            <person name="Imhoff J.F."/>
            <person name="Meyer T.E."/>
            <person name="Kyndt J.A."/>
        </authorList>
    </citation>
    <scope>NUCLEOTIDE SEQUENCE [LARGE SCALE GENOMIC DNA]</scope>
    <source>
        <strain evidence="7 8">DSM 216</strain>
    </source>
</reference>
<evidence type="ECO:0000256" key="3">
    <source>
        <dbReference type="ARBA" id="ARBA00012824"/>
    </source>
</evidence>
<accession>A0A839HDW9</accession>
<dbReference type="EC" id="5.4.4.2" evidence="3"/>
<name>A0A839HDW9_9GAMM</name>
<dbReference type="Gene3D" id="3.60.120.10">
    <property type="entry name" value="Anthranilate synthase"/>
    <property type="match status" value="1"/>
</dbReference>
<dbReference type="InterPro" id="IPR005801">
    <property type="entry name" value="ADC_synthase"/>
</dbReference>
<comment type="caution">
    <text evidence="7">The sequence shown here is derived from an EMBL/GenBank/DDBJ whole genome shotgun (WGS) entry which is preliminary data.</text>
</comment>
<dbReference type="SUPFAM" id="SSF56322">
    <property type="entry name" value="ADC synthase"/>
    <property type="match status" value="1"/>
</dbReference>
<evidence type="ECO:0000256" key="2">
    <source>
        <dbReference type="ARBA" id="ARBA00005297"/>
    </source>
</evidence>
<dbReference type="AlphaFoldDB" id="A0A839HDW9"/>
<sequence>MLDHLRARLAAHLPHLPLTRPTGFVSLTLALPEPPVRLPQLSSGAQFHLTQTHAGELRSGYGVAAEWQASGTQRLQQLAAVARTWATDWQQVDPDHTGYPGFALLGFAAADSAELISLDATDHQLPNALLWIPQIALRKTATAAALIFTVALPTTPERALQQWLALLAPLVTALYPPRAPALQLRALRERGALSLTPTHLLPNYNDWCQLVRQALVQINAGVLSKVVLSRQLTITAGREFDLERLHGALADLFPSCQIINLRHTAAAPAAHLVAATPERLLHLRGRRVEVDAIAGTVARAKSAEQDAALSAALRASAKDLLEHRYVVDAVWAALLPLCSGLETSPLQVMQLNNAQHLWTPVVAEVNAGVDVFDLAERLHPTPATNGEPRATARAWLQAHEPFSRGWYTGAAGWIEPDVTTGGLNADLWVLLRCAHICGAAAELHAGSGIVTGSDPQAEWQETEAKLSAMLTALQFV</sequence>
<dbReference type="Proteomes" id="UP000548632">
    <property type="component" value="Unassembled WGS sequence"/>
</dbReference>
<evidence type="ECO:0000313" key="7">
    <source>
        <dbReference type="EMBL" id="MBB1125209.1"/>
    </source>
</evidence>
<dbReference type="PANTHER" id="PTHR42839:SF2">
    <property type="entry name" value="ISOCHORISMATE SYNTHASE ENTC"/>
    <property type="match status" value="1"/>
</dbReference>
<evidence type="ECO:0000259" key="6">
    <source>
        <dbReference type="Pfam" id="PF00425"/>
    </source>
</evidence>
<dbReference type="RefSeq" id="WP_182582391.1">
    <property type="nucleotide sequence ID" value="NZ_JABVCQ010000005.1"/>
</dbReference>
<proteinExistence type="inferred from homology"/>
<evidence type="ECO:0000313" key="8">
    <source>
        <dbReference type="Proteomes" id="UP000548632"/>
    </source>
</evidence>
<dbReference type="PANTHER" id="PTHR42839">
    <property type="entry name" value="ISOCHORISMATE SYNTHASE ENTC"/>
    <property type="match status" value="1"/>
</dbReference>
<dbReference type="Pfam" id="PF00425">
    <property type="entry name" value="Chorismate_bind"/>
    <property type="match status" value="1"/>
</dbReference>
<organism evidence="7 8">
    <name type="scientific">Thiospirillum jenense</name>
    <dbReference type="NCBI Taxonomy" id="1653858"/>
    <lineage>
        <taxon>Bacteria</taxon>
        <taxon>Pseudomonadati</taxon>
        <taxon>Pseudomonadota</taxon>
        <taxon>Gammaproteobacteria</taxon>
        <taxon>Chromatiales</taxon>
        <taxon>Chromatiaceae</taxon>
        <taxon>Thiospirillum</taxon>
    </lineage>
</organism>
<keyword evidence="8" id="KW-1185">Reference proteome</keyword>
<evidence type="ECO:0000256" key="1">
    <source>
        <dbReference type="ARBA" id="ARBA00000799"/>
    </source>
</evidence>
<keyword evidence="4 7" id="KW-0413">Isomerase</keyword>